<evidence type="ECO:0000313" key="3">
    <source>
        <dbReference type="Proteomes" id="UP000245429"/>
    </source>
</evidence>
<dbReference type="RefSeq" id="WP_109568833.1">
    <property type="nucleotide sequence ID" value="NZ_CP029463.1"/>
</dbReference>
<dbReference type="InterPro" id="IPR011335">
    <property type="entry name" value="Restrct_endonuc-II-like"/>
</dbReference>
<evidence type="ECO:0000259" key="1">
    <source>
        <dbReference type="Pfam" id="PF12705"/>
    </source>
</evidence>
<proteinExistence type="predicted"/>
<dbReference type="OrthoDB" id="9762792at2"/>
<sequence length="922" mass="106974">MMAKTFLQTLSGKILANYEDDLSRAVIVLPNKRARVFLLDILRKEWSETNFAPKIASIEELIQEISGIRSVDSIELLFEFYDVYLSMTEKEDQQSFDVFSGWAKIAIQDFNEIDRYLIEPTYIFSYLSDIEALKRWKLEHNDTTELIDKHLAFWKKLPQYYEQLYKHLKERGVGYQGLIYREAVRKLPAFSSEKANYVFAGFNALNASEEKIILHFITNGLGKVYWDIDNYFLENVHHDAGLFIRRFKKNWKPYLASDSFDWAFNHFSEEKNIKIIGTPKSVGQARIAGKLVSDLTEDGHTLDKTALVLGDENLLLPVLNSLPKKVDSLNITMGYPSKNNPVQLLIVKIIKLHVNALTRNEQHYTLYYKEVLEVLNHPFIEPFGNFHELVQIINFNNFTFFSLETLFRLKNEVAFVNEALFTTLFSRWDGMSVIQILESLKGITIMLRDFLRSEGEDEKVSQAFVYSVYKMLNKMIVYQEKYEKMISVKDIQATYKQIVDLAEVSFEGEPLTGLQVMGVLESRVLDFENVIITSVNEGKFPSGKSQQSFIPYDVKQEIGLPTYKEKDAIYSYHFYHLLFRAKNIFLLYNTDSEGIDAGEKSRFITQLEIEKLPKHHMQHLIYNAVLPDKPYEKIRIEKSELALDRLQEIATGKGFSPSSLTAYIRNPIRFYFQRVLGIRESDEVEENIAVNTLGTIVHESLEQLYQPFVGDFLSLQSIALMTSQLDDVVLQKFKEVYKEGEIKKGKNFLAFEVAKRNVYNFLQLEKNRIESGEAIKILMLETELRGELEHARLPYTVKISGKVDRIELCDGKLRIVDYKTGKVEARNLRIKSFEGMTEDLKNEKSIQLLCYALMYVQQFGFPKEEIEAGIISFKNLKGGFMPFAYDKETYITPEIVELFKEELAFLIAQILNPDLAFEEQWV</sequence>
<keyword evidence="3" id="KW-1185">Reference proteome</keyword>
<reference evidence="2 3" key="1">
    <citation type="submission" date="2018-05" db="EMBL/GenBank/DDBJ databases">
        <title>Flavobacterium sp. MEBiC07310.</title>
        <authorList>
            <person name="Baek K."/>
        </authorList>
    </citation>
    <scope>NUCLEOTIDE SEQUENCE [LARGE SCALE GENOMIC DNA]</scope>
    <source>
        <strain evidence="2 3">MEBiC07310</strain>
    </source>
</reference>
<dbReference type="KEGG" id="fse:DI487_06070"/>
<dbReference type="InterPro" id="IPR011604">
    <property type="entry name" value="PDDEXK-like_dom_sf"/>
</dbReference>
<accession>A0A2U8QUD8</accession>
<dbReference type="EMBL" id="CP029463">
    <property type="protein sequence ID" value="AWM13464.1"/>
    <property type="molecule type" value="Genomic_DNA"/>
</dbReference>
<dbReference type="InterPro" id="IPR027417">
    <property type="entry name" value="P-loop_NTPase"/>
</dbReference>
<dbReference type="Proteomes" id="UP000245429">
    <property type="component" value="Chromosome"/>
</dbReference>
<dbReference type="AlphaFoldDB" id="A0A2U8QUD8"/>
<dbReference type="SUPFAM" id="SSF52540">
    <property type="entry name" value="P-loop containing nucleoside triphosphate hydrolases"/>
    <property type="match status" value="1"/>
</dbReference>
<organism evidence="2 3">
    <name type="scientific">Flavobacterium sediminis</name>
    <dbReference type="NCBI Taxonomy" id="2201181"/>
    <lineage>
        <taxon>Bacteria</taxon>
        <taxon>Pseudomonadati</taxon>
        <taxon>Bacteroidota</taxon>
        <taxon>Flavobacteriia</taxon>
        <taxon>Flavobacteriales</taxon>
        <taxon>Flavobacteriaceae</taxon>
        <taxon>Flavobacterium</taxon>
    </lineage>
</organism>
<evidence type="ECO:0000313" key="2">
    <source>
        <dbReference type="EMBL" id="AWM13464.1"/>
    </source>
</evidence>
<dbReference type="Gene3D" id="3.90.320.10">
    <property type="match status" value="1"/>
</dbReference>
<gene>
    <name evidence="2" type="ORF">DI487_06070</name>
</gene>
<name>A0A2U8QUD8_9FLAO</name>
<dbReference type="Pfam" id="PF12705">
    <property type="entry name" value="PDDEXK_1"/>
    <property type="match status" value="1"/>
</dbReference>
<dbReference type="InterPro" id="IPR038726">
    <property type="entry name" value="PDDEXK_AddAB-type"/>
</dbReference>
<feature type="domain" description="PD-(D/E)XK endonuclease-like" evidence="1">
    <location>
        <begin position="655"/>
        <end position="919"/>
    </location>
</feature>
<dbReference type="SUPFAM" id="SSF52980">
    <property type="entry name" value="Restriction endonuclease-like"/>
    <property type="match status" value="1"/>
</dbReference>
<protein>
    <submittedName>
        <fullName evidence="2">PD-(D/E)XK nuclease family protein</fullName>
    </submittedName>
</protein>